<organism evidence="2">
    <name type="scientific">uncultured Solirubrobacteraceae bacterium</name>
    <dbReference type="NCBI Taxonomy" id="1162706"/>
    <lineage>
        <taxon>Bacteria</taxon>
        <taxon>Bacillati</taxon>
        <taxon>Actinomycetota</taxon>
        <taxon>Thermoleophilia</taxon>
        <taxon>Solirubrobacterales</taxon>
        <taxon>Solirubrobacteraceae</taxon>
        <taxon>environmental samples</taxon>
    </lineage>
</organism>
<feature type="compositionally biased region" description="Low complexity" evidence="1">
    <location>
        <begin position="157"/>
        <end position="190"/>
    </location>
</feature>
<feature type="non-terminal residue" evidence="2">
    <location>
        <position position="199"/>
    </location>
</feature>
<feature type="region of interest" description="Disordered" evidence="1">
    <location>
        <begin position="1"/>
        <end position="199"/>
    </location>
</feature>
<feature type="compositionally biased region" description="Low complexity" evidence="1">
    <location>
        <begin position="81"/>
        <end position="124"/>
    </location>
</feature>
<sequence>WRRPTRRSARGFSRSCWPGSPRPSWWRWSRASRPGRGPRTWARARRRPNGRSAPLPPRLSRRERSPRRPCGRVAAHRPRATRAAPTTTYPTLPSARRSARASSSPVRSAPPGAAGRFEMSASRSGSRRRPAASRTTARVSGPTRTAATESRRRPRSRSSASRTSMSRTPTANTATCSSGGWSTSTTPAPGWTSRSRAMT</sequence>
<dbReference type="AlphaFoldDB" id="A0A6J4S960"/>
<protein>
    <submittedName>
        <fullName evidence="2">Uncharacterized protein</fullName>
    </submittedName>
</protein>
<feature type="non-terminal residue" evidence="2">
    <location>
        <position position="1"/>
    </location>
</feature>
<dbReference type="EMBL" id="CADCVL010000344">
    <property type="protein sequence ID" value="CAA9488477.1"/>
    <property type="molecule type" value="Genomic_DNA"/>
</dbReference>
<accession>A0A6J4S960</accession>
<feature type="compositionally biased region" description="Basic residues" evidence="1">
    <location>
        <begin position="59"/>
        <end position="80"/>
    </location>
</feature>
<evidence type="ECO:0000313" key="2">
    <source>
        <dbReference type="EMBL" id="CAA9488477.1"/>
    </source>
</evidence>
<name>A0A6J4S960_9ACTN</name>
<gene>
    <name evidence="2" type="ORF">AVDCRST_MAG65-1880</name>
</gene>
<reference evidence="2" key="1">
    <citation type="submission" date="2020-02" db="EMBL/GenBank/DDBJ databases">
        <authorList>
            <person name="Meier V. D."/>
        </authorList>
    </citation>
    <scope>NUCLEOTIDE SEQUENCE</scope>
    <source>
        <strain evidence="2">AVDCRST_MAG65</strain>
    </source>
</reference>
<evidence type="ECO:0000256" key="1">
    <source>
        <dbReference type="SAM" id="MobiDB-lite"/>
    </source>
</evidence>
<proteinExistence type="predicted"/>
<feature type="compositionally biased region" description="Low complexity" evidence="1">
    <location>
        <begin position="13"/>
        <end position="41"/>
    </location>
</feature>
<feature type="compositionally biased region" description="Low complexity" evidence="1">
    <location>
        <begin position="132"/>
        <end position="148"/>
    </location>
</feature>